<protein>
    <submittedName>
        <fullName evidence="1">Phage tail assembly protein</fullName>
    </submittedName>
</protein>
<accession>A0A8J7UJ17</accession>
<evidence type="ECO:0000313" key="1">
    <source>
        <dbReference type="EMBL" id="MBP0438390.1"/>
    </source>
</evidence>
<comment type="caution">
    <text evidence="1">The sequence shown here is derived from an EMBL/GenBank/DDBJ whole genome shotgun (WGS) entry which is preliminary data.</text>
</comment>
<reference evidence="1" key="1">
    <citation type="submission" date="2021-03" db="EMBL/GenBank/DDBJ databases">
        <title>Genome sequencing and assembly of Tianweitania sediminis.</title>
        <authorList>
            <person name="Chhetri G."/>
        </authorList>
    </citation>
    <scope>NUCLEOTIDE SEQUENCE</scope>
    <source>
        <strain evidence="1">Z8</strain>
    </source>
</reference>
<dbReference type="Proteomes" id="UP000666240">
    <property type="component" value="Unassembled WGS sequence"/>
</dbReference>
<evidence type="ECO:0000313" key="2">
    <source>
        <dbReference type="Proteomes" id="UP000666240"/>
    </source>
</evidence>
<keyword evidence="2" id="KW-1185">Reference proteome</keyword>
<dbReference type="AlphaFoldDB" id="A0A8J7UJ17"/>
<sequence length="120" mass="13150">MSEINLEEAADTQFVNDDVSEETSGAQEDAAQIFYDQVPATAVVRLAYPFEVDGVRISEVEFRHPSFSTVEAVLAGSLSELDLHSSMTGLSVTALRALRWPDLELVSVIARHLAPSMKRV</sequence>
<organism evidence="1 2">
    <name type="scientific">Tianweitania sediminis</name>
    <dbReference type="NCBI Taxonomy" id="1502156"/>
    <lineage>
        <taxon>Bacteria</taxon>
        <taxon>Pseudomonadati</taxon>
        <taxon>Pseudomonadota</taxon>
        <taxon>Alphaproteobacteria</taxon>
        <taxon>Hyphomicrobiales</taxon>
        <taxon>Phyllobacteriaceae</taxon>
        <taxon>Tianweitania</taxon>
    </lineage>
</organism>
<proteinExistence type="predicted"/>
<gene>
    <name evidence="1" type="ORF">J5Y06_06990</name>
</gene>
<dbReference type="RefSeq" id="WP_209334436.1">
    <property type="nucleotide sequence ID" value="NZ_JAGIYY010000002.1"/>
</dbReference>
<dbReference type="Pfam" id="PF10109">
    <property type="entry name" value="Phage_TAC_7"/>
    <property type="match status" value="1"/>
</dbReference>
<dbReference type="EMBL" id="JAGIYY010000002">
    <property type="protein sequence ID" value="MBP0438390.1"/>
    <property type="molecule type" value="Genomic_DNA"/>
</dbReference>
<dbReference type="InterPro" id="IPR019289">
    <property type="entry name" value="Phage_tail_E/E"/>
</dbReference>
<name>A0A8J7UJ17_9HYPH</name>